<accession>A0AA36IUC1</accession>
<evidence type="ECO:0000256" key="4">
    <source>
        <dbReference type="ARBA" id="ARBA00022692"/>
    </source>
</evidence>
<comment type="caution">
    <text evidence="9">The sequence shown here is derived from an EMBL/GenBank/DDBJ whole genome shotgun (WGS) entry which is preliminary data.</text>
</comment>
<evidence type="ECO:0000256" key="5">
    <source>
        <dbReference type="ARBA" id="ARBA00022989"/>
    </source>
</evidence>
<dbReference type="GO" id="GO:0006031">
    <property type="term" value="P:chitin biosynthetic process"/>
    <property type="evidence" value="ECO:0007669"/>
    <property type="project" value="TreeGrafter"/>
</dbReference>
<feature type="region of interest" description="Disordered" evidence="7">
    <location>
        <begin position="133"/>
        <end position="164"/>
    </location>
</feature>
<dbReference type="EMBL" id="CAUJNA010002768">
    <property type="protein sequence ID" value="CAJ1394142.1"/>
    <property type="molecule type" value="Genomic_DNA"/>
</dbReference>
<sequence>MEVMDVQSNRAMAGGVLALAVATFVLVAWARVLLLRTKLARAKTPVAPSLLVKDLVDDVVREEELVVVLSCYRETQEELKHSLGTVGFQGGYSDLPRTLREGSASEAGPTVRVMIFLDGLQGKEEQVLQFLKASNEEDESSTQAPSSSGSSDGSSPRSEASPLAKADWGEDFATLQAMSGLLCLKNPERVHGCVRVQGELSSSSREVPFELYIKTSWARSKRASQALCMSLLQSAPKAPSDAESADVESGPRVSGPQALLLLDGDCRVEHCHLPELFYCLRDQKLAACGPFMLAQKRTSFCLLVQLVRDWASQRILWLGQSVFRFQAPLNGSCAMYSMEAVQAVQEHFCRAVREDSMLDNMRIEMGEDSFMTNLVHEHVQERVHGVHGIRFMPQVHASSFMPETWLEYLAQQCRWKRSHLGNRSALLLNPKVWCCKPSRWPFWLVHVASFLWTPHLAPATLTLWFSHLTGEFLEDAGLGRGLGAGVHAALWLVICLYAVLSAGSSVPSKPKMHSAFMGFFMGLGALQMFLLAHRNLCFVAMPLAMSVVLLLLQLPHGLRAPWAGLLVLAVPLAAFVELVQQPVVAVANADGVSAKWATREKTEGKMPEAKVAVEDWRKHAMAIRSWSRWIFLTAWLFVNFALGAVPLSLGYSGLAGSMVASMLVTNLLLHALLALAYSLWLAFFRARRACGA</sequence>
<evidence type="ECO:0000256" key="2">
    <source>
        <dbReference type="ARBA" id="ARBA00012543"/>
    </source>
</evidence>
<dbReference type="GO" id="GO:0071944">
    <property type="term" value="C:cell periphery"/>
    <property type="evidence" value="ECO:0007669"/>
    <property type="project" value="TreeGrafter"/>
</dbReference>
<protein>
    <recommendedName>
        <fullName evidence="2">chitin synthase</fullName>
        <ecNumber evidence="2">2.4.1.16</ecNumber>
    </recommendedName>
</protein>
<evidence type="ECO:0000313" key="9">
    <source>
        <dbReference type="EMBL" id="CAJ1394142.1"/>
    </source>
</evidence>
<feature type="transmembrane region" description="Helical" evidence="8">
    <location>
        <begin position="440"/>
        <end position="465"/>
    </location>
</feature>
<evidence type="ECO:0000256" key="8">
    <source>
        <dbReference type="SAM" id="Phobius"/>
    </source>
</evidence>
<evidence type="ECO:0000256" key="7">
    <source>
        <dbReference type="SAM" id="MobiDB-lite"/>
    </source>
</evidence>
<dbReference type="AlphaFoldDB" id="A0AA36IUC1"/>
<evidence type="ECO:0000256" key="1">
    <source>
        <dbReference type="ARBA" id="ARBA00004141"/>
    </source>
</evidence>
<feature type="transmembrane region" description="Helical" evidence="8">
    <location>
        <begin position="477"/>
        <end position="500"/>
    </location>
</feature>
<feature type="transmembrane region" description="Helical" evidence="8">
    <location>
        <begin position="512"/>
        <end position="531"/>
    </location>
</feature>
<evidence type="ECO:0000256" key="3">
    <source>
        <dbReference type="ARBA" id="ARBA00022676"/>
    </source>
</evidence>
<dbReference type="Proteomes" id="UP001178507">
    <property type="component" value="Unassembled WGS sequence"/>
</dbReference>
<keyword evidence="6 8" id="KW-0472">Membrane</keyword>
<organism evidence="9 10">
    <name type="scientific">Effrenium voratum</name>
    <dbReference type="NCBI Taxonomy" id="2562239"/>
    <lineage>
        <taxon>Eukaryota</taxon>
        <taxon>Sar</taxon>
        <taxon>Alveolata</taxon>
        <taxon>Dinophyceae</taxon>
        <taxon>Suessiales</taxon>
        <taxon>Symbiodiniaceae</taxon>
        <taxon>Effrenium</taxon>
    </lineage>
</organism>
<dbReference type="SUPFAM" id="SSF53448">
    <property type="entry name" value="Nucleotide-diphospho-sugar transferases"/>
    <property type="match status" value="1"/>
</dbReference>
<dbReference type="PANTHER" id="PTHR22914">
    <property type="entry name" value="CHITIN SYNTHASE"/>
    <property type="match status" value="1"/>
</dbReference>
<feature type="transmembrane region" description="Helical" evidence="8">
    <location>
        <begin position="560"/>
        <end position="579"/>
    </location>
</feature>
<dbReference type="Pfam" id="PF03142">
    <property type="entry name" value="Chitin_synth_2"/>
    <property type="match status" value="1"/>
</dbReference>
<keyword evidence="3" id="KW-0328">Glycosyltransferase</keyword>
<keyword evidence="10" id="KW-1185">Reference proteome</keyword>
<dbReference type="InterPro" id="IPR029044">
    <property type="entry name" value="Nucleotide-diphossugar_trans"/>
</dbReference>
<dbReference type="GO" id="GO:0016020">
    <property type="term" value="C:membrane"/>
    <property type="evidence" value="ECO:0007669"/>
    <property type="project" value="UniProtKB-SubCell"/>
</dbReference>
<comment type="subcellular location">
    <subcellularLocation>
        <location evidence="1">Membrane</location>
        <topology evidence="1">Multi-pass membrane protein</topology>
    </subcellularLocation>
</comment>
<dbReference type="PANTHER" id="PTHR22914:SF41">
    <property type="entry name" value="CHITIN SYNTHASE 7"/>
    <property type="match status" value="1"/>
</dbReference>
<reference evidence="9" key="1">
    <citation type="submission" date="2023-08" db="EMBL/GenBank/DDBJ databases">
        <authorList>
            <person name="Chen Y."/>
            <person name="Shah S."/>
            <person name="Dougan E. K."/>
            <person name="Thang M."/>
            <person name="Chan C."/>
        </authorList>
    </citation>
    <scope>NUCLEOTIDE SEQUENCE</scope>
</reference>
<keyword evidence="3" id="KW-0808">Transferase</keyword>
<keyword evidence="4 8" id="KW-0812">Transmembrane</keyword>
<feature type="compositionally biased region" description="Low complexity" evidence="7">
    <location>
        <begin position="141"/>
        <end position="161"/>
    </location>
</feature>
<feature type="transmembrane region" description="Helical" evidence="8">
    <location>
        <begin position="663"/>
        <end position="684"/>
    </location>
</feature>
<proteinExistence type="predicted"/>
<name>A0AA36IUC1_9DINO</name>
<dbReference type="EC" id="2.4.1.16" evidence="2"/>
<gene>
    <name evidence="9" type="ORF">EVOR1521_LOCUS18872</name>
</gene>
<evidence type="ECO:0000313" key="10">
    <source>
        <dbReference type="Proteomes" id="UP001178507"/>
    </source>
</evidence>
<feature type="transmembrane region" description="Helical" evidence="8">
    <location>
        <begin position="629"/>
        <end position="651"/>
    </location>
</feature>
<feature type="transmembrane region" description="Helical" evidence="8">
    <location>
        <begin position="536"/>
        <end position="554"/>
    </location>
</feature>
<dbReference type="GO" id="GO:0004100">
    <property type="term" value="F:chitin synthase activity"/>
    <property type="evidence" value="ECO:0007669"/>
    <property type="project" value="UniProtKB-EC"/>
</dbReference>
<evidence type="ECO:0000256" key="6">
    <source>
        <dbReference type="ARBA" id="ARBA00023136"/>
    </source>
</evidence>
<dbReference type="InterPro" id="IPR004835">
    <property type="entry name" value="Chitin_synth"/>
</dbReference>
<keyword evidence="5 8" id="KW-1133">Transmembrane helix</keyword>